<comment type="caution">
    <text evidence="1">The sequence shown here is derived from an EMBL/GenBank/DDBJ whole genome shotgun (WGS) entry which is preliminary data.</text>
</comment>
<name>W9B560_MYCCO</name>
<accession>W9B560</accession>
<reference evidence="1" key="2">
    <citation type="submission" date="2014-03" db="EMBL/GenBank/DDBJ databases">
        <authorList>
            <person name="Urmite Genomes"/>
        </authorList>
    </citation>
    <scope>NUCLEOTIDE SEQUENCE</scope>
    <source>
        <strain evidence="1">DSM 44829</strain>
    </source>
</reference>
<organism evidence="1 2">
    <name type="scientific">Mycolicibacterium cosmeticum</name>
    <dbReference type="NCBI Taxonomy" id="258533"/>
    <lineage>
        <taxon>Bacteria</taxon>
        <taxon>Bacillati</taxon>
        <taxon>Actinomycetota</taxon>
        <taxon>Actinomycetes</taxon>
        <taxon>Mycobacteriales</taxon>
        <taxon>Mycobacteriaceae</taxon>
        <taxon>Mycolicibacterium</taxon>
    </lineage>
</organism>
<dbReference type="AlphaFoldDB" id="W9B560"/>
<gene>
    <name evidence="1" type="ORF">BN977_04992</name>
</gene>
<reference evidence="1" key="1">
    <citation type="submission" date="2014-03" db="EMBL/GenBank/DDBJ databases">
        <title>Draft Genome Sequence of Mycobacterium cosmeticum DSM 44829.</title>
        <authorList>
            <person name="Croce O."/>
            <person name="Robert C."/>
            <person name="Raoult D."/>
            <person name="Drancourt M."/>
        </authorList>
    </citation>
    <scope>NUCLEOTIDE SEQUENCE [LARGE SCALE GENOMIC DNA]</scope>
    <source>
        <strain evidence="1">DSM 44829</strain>
    </source>
</reference>
<keyword evidence="2" id="KW-1185">Reference proteome</keyword>
<dbReference type="EMBL" id="CCBB010000003">
    <property type="protein sequence ID" value="CDO10162.1"/>
    <property type="molecule type" value="Genomic_DNA"/>
</dbReference>
<evidence type="ECO:0000313" key="2">
    <source>
        <dbReference type="Proteomes" id="UP000028870"/>
    </source>
</evidence>
<dbReference type="Proteomes" id="UP000028870">
    <property type="component" value="Unassembled WGS sequence"/>
</dbReference>
<proteinExistence type="predicted"/>
<dbReference type="STRING" id="258533.BN977_04992"/>
<protein>
    <submittedName>
        <fullName evidence="1">Uncharacterized protein</fullName>
    </submittedName>
</protein>
<evidence type="ECO:0000313" key="1">
    <source>
        <dbReference type="EMBL" id="CDO10162.1"/>
    </source>
</evidence>
<sequence length="257" mass="28239">MPAVDHQRGRSWAKLVDVLVEQIELVDQLVAWELQQPIAEPILGSIQAVVLTGLPVDRPVRQLVQIPRCCHGRFPAKRRQRRKRAVEAVVRAAVDSRPAIVDQVAVVVRPGIGMPNVVSLRVAQGVLHRPLVRGVLDVVELVRPVDPVVRRITDRPRMLRLCGSIAGTRIMAGAGGVDGMFRGGAGCLVPGRYRMVLRPGGGRFRCGTQWFARGCRFGRGGARLHRRRRRTLGRRSGATVGRRIGLRGAGFGRPGLR</sequence>